<dbReference type="InterPro" id="IPR000792">
    <property type="entry name" value="Tscrpt_reg_LuxR_C"/>
</dbReference>
<keyword evidence="3" id="KW-0804">Transcription</keyword>
<dbReference type="EMBL" id="RAQQ01000028">
    <property type="protein sequence ID" value="RKF24064.1"/>
    <property type="molecule type" value="Genomic_DNA"/>
</dbReference>
<dbReference type="SMART" id="SM00421">
    <property type="entry name" value="HTH_LUXR"/>
    <property type="match status" value="1"/>
</dbReference>
<proteinExistence type="predicted"/>
<dbReference type="PRINTS" id="PR00038">
    <property type="entry name" value="HTHLUXR"/>
</dbReference>
<dbReference type="PANTHER" id="PTHR44688:SF16">
    <property type="entry name" value="DNA-BINDING TRANSCRIPTIONAL ACTIVATOR DEVR_DOSR"/>
    <property type="match status" value="1"/>
</dbReference>
<dbReference type="PROSITE" id="PS00622">
    <property type="entry name" value="HTH_LUXR_1"/>
    <property type="match status" value="1"/>
</dbReference>
<dbReference type="SUPFAM" id="SSF46894">
    <property type="entry name" value="C-terminal effector domain of the bipartite response regulators"/>
    <property type="match status" value="1"/>
</dbReference>
<evidence type="ECO:0000259" key="4">
    <source>
        <dbReference type="PROSITE" id="PS50043"/>
    </source>
</evidence>
<dbReference type="PROSITE" id="PS50043">
    <property type="entry name" value="HTH_LUXR_2"/>
    <property type="match status" value="1"/>
</dbReference>
<sequence>MPGTLAEAYAAQAELAAGDPDGLTRAVELHHAALAIRVDHRLRSAQLDSLEALARVGAAIQPTPDDVRILQAAESARTNTGLPRGLDLQRAYDTTSARLRRALGATVFDRAAAEGARLTLDQAVEYARRARGRRGRPATGWASLTPTELEVVRLVAEGLTNPQIGARLLMSRGTVKTHLSHIFTKLGTTSRTQLAATAIDRNLPPDRRAL</sequence>
<keyword evidence="2 5" id="KW-0238">DNA-binding</keyword>
<dbReference type="GO" id="GO:0003677">
    <property type="term" value="F:DNA binding"/>
    <property type="evidence" value="ECO:0007669"/>
    <property type="project" value="UniProtKB-KW"/>
</dbReference>
<gene>
    <name evidence="5" type="ORF">D7I43_28450</name>
</gene>
<name>A0A420ETM5_9ACTN</name>
<evidence type="ECO:0000313" key="5">
    <source>
        <dbReference type="EMBL" id="RKF24064.1"/>
    </source>
</evidence>
<organism evidence="5 6">
    <name type="scientific">Micromonospora globbae</name>
    <dbReference type="NCBI Taxonomy" id="1894969"/>
    <lineage>
        <taxon>Bacteria</taxon>
        <taxon>Bacillati</taxon>
        <taxon>Actinomycetota</taxon>
        <taxon>Actinomycetes</taxon>
        <taxon>Micromonosporales</taxon>
        <taxon>Micromonosporaceae</taxon>
        <taxon>Micromonospora</taxon>
    </lineage>
</organism>
<comment type="caution">
    <text evidence="5">The sequence shown here is derived from an EMBL/GenBank/DDBJ whole genome shotgun (WGS) entry which is preliminary data.</text>
</comment>
<dbReference type="PANTHER" id="PTHR44688">
    <property type="entry name" value="DNA-BINDING TRANSCRIPTIONAL ACTIVATOR DEVR_DOSR"/>
    <property type="match status" value="1"/>
</dbReference>
<evidence type="ECO:0000256" key="2">
    <source>
        <dbReference type="ARBA" id="ARBA00023125"/>
    </source>
</evidence>
<dbReference type="AlphaFoldDB" id="A0A420ETM5"/>
<evidence type="ECO:0000256" key="3">
    <source>
        <dbReference type="ARBA" id="ARBA00023163"/>
    </source>
</evidence>
<dbReference type="InterPro" id="IPR016032">
    <property type="entry name" value="Sig_transdc_resp-reg_C-effctor"/>
</dbReference>
<feature type="domain" description="HTH luxR-type" evidence="4">
    <location>
        <begin position="137"/>
        <end position="202"/>
    </location>
</feature>
<keyword evidence="1" id="KW-0805">Transcription regulation</keyword>
<evidence type="ECO:0000313" key="6">
    <source>
        <dbReference type="Proteomes" id="UP000285744"/>
    </source>
</evidence>
<dbReference type="CDD" id="cd06170">
    <property type="entry name" value="LuxR_C_like"/>
    <property type="match status" value="1"/>
</dbReference>
<accession>A0A420ETM5</accession>
<evidence type="ECO:0000256" key="1">
    <source>
        <dbReference type="ARBA" id="ARBA00023015"/>
    </source>
</evidence>
<dbReference type="Gene3D" id="1.10.10.10">
    <property type="entry name" value="Winged helix-like DNA-binding domain superfamily/Winged helix DNA-binding domain"/>
    <property type="match status" value="1"/>
</dbReference>
<dbReference type="Proteomes" id="UP000285744">
    <property type="component" value="Unassembled WGS sequence"/>
</dbReference>
<protein>
    <submittedName>
        <fullName evidence="5">DNA-binding response regulator</fullName>
    </submittedName>
</protein>
<reference evidence="5 6" key="1">
    <citation type="journal article" date="2018" name="Int. J. Syst. Evol. Microbiol.">
        <title>Micromonospora globbae sp. nov., an endophytic actinomycete isolated from roots of Globba winitii C. H. Wright.</title>
        <authorList>
            <person name="Kuncharoen N."/>
            <person name="Pittayakhajonwut P."/>
            <person name="Tanasupawat S."/>
        </authorList>
    </citation>
    <scope>NUCLEOTIDE SEQUENCE [LARGE SCALE GENOMIC DNA]</scope>
    <source>
        <strain evidence="5 6">WPS1-2</strain>
    </source>
</reference>
<dbReference type="InterPro" id="IPR036388">
    <property type="entry name" value="WH-like_DNA-bd_sf"/>
</dbReference>
<dbReference type="GO" id="GO:0006355">
    <property type="term" value="P:regulation of DNA-templated transcription"/>
    <property type="evidence" value="ECO:0007669"/>
    <property type="project" value="InterPro"/>
</dbReference>
<dbReference type="Pfam" id="PF00196">
    <property type="entry name" value="GerE"/>
    <property type="match status" value="1"/>
</dbReference>
<dbReference type="OrthoDB" id="3176919at2"/>